<dbReference type="CDD" id="cd02208">
    <property type="entry name" value="cupin_RmlC-like"/>
    <property type="match status" value="1"/>
</dbReference>
<reference evidence="2" key="1">
    <citation type="submission" date="2018-05" db="EMBL/GenBank/DDBJ databases">
        <authorList>
            <person name="Lanie J.A."/>
            <person name="Ng W.-L."/>
            <person name="Kazmierczak K.M."/>
            <person name="Andrzejewski T.M."/>
            <person name="Davidsen T.M."/>
            <person name="Wayne K.J."/>
            <person name="Tettelin H."/>
            <person name="Glass J.I."/>
            <person name="Rusch D."/>
            <person name="Podicherti R."/>
            <person name="Tsui H.-C.T."/>
            <person name="Winkler M.E."/>
        </authorList>
    </citation>
    <scope>NUCLEOTIDE SEQUENCE</scope>
</reference>
<dbReference type="EMBL" id="UINC01077199">
    <property type="protein sequence ID" value="SVC17103.1"/>
    <property type="molecule type" value="Genomic_DNA"/>
</dbReference>
<dbReference type="Gene3D" id="2.60.120.10">
    <property type="entry name" value="Jelly Rolls"/>
    <property type="match status" value="1"/>
</dbReference>
<name>A0A382K0Q2_9ZZZZ</name>
<gene>
    <name evidence="2" type="ORF">METZ01_LOCUS269957</name>
</gene>
<protein>
    <recommendedName>
        <fullName evidence="1">Cupin type-2 domain-containing protein</fullName>
    </recommendedName>
</protein>
<dbReference type="InterPro" id="IPR011051">
    <property type="entry name" value="RmlC_Cupin_sf"/>
</dbReference>
<dbReference type="InterPro" id="IPR013096">
    <property type="entry name" value="Cupin_2"/>
</dbReference>
<proteinExistence type="predicted"/>
<dbReference type="Pfam" id="PF07883">
    <property type="entry name" value="Cupin_2"/>
    <property type="match status" value="1"/>
</dbReference>
<accession>A0A382K0Q2</accession>
<dbReference type="AlphaFoldDB" id="A0A382K0Q2"/>
<dbReference type="InterPro" id="IPR014710">
    <property type="entry name" value="RmlC-like_jellyroll"/>
</dbReference>
<evidence type="ECO:0000313" key="2">
    <source>
        <dbReference type="EMBL" id="SVC17103.1"/>
    </source>
</evidence>
<dbReference type="SUPFAM" id="SSF51182">
    <property type="entry name" value="RmlC-like cupins"/>
    <property type="match status" value="1"/>
</dbReference>
<organism evidence="2">
    <name type="scientific">marine metagenome</name>
    <dbReference type="NCBI Taxonomy" id="408172"/>
    <lineage>
        <taxon>unclassified sequences</taxon>
        <taxon>metagenomes</taxon>
        <taxon>ecological metagenomes</taxon>
    </lineage>
</organism>
<sequence>MTNSFPKRAHEDGWHATLDQALATPIPEGRRSALIMEHGTMSVRLYAPEQIDNQSPHEQDEVYVVESGAGWFINGNFRHRFSAGDVLFVPAGVEHRFEEFDDKLVVWVIFYGPPGGELTDGMGLEQPPSD</sequence>
<evidence type="ECO:0000259" key="1">
    <source>
        <dbReference type="Pfam" id="PF07883"/>
    </source>
</evidence>
<feature type="domain" description="Cupin type-2" evidence="1">
    <location>
        <begin position="46"/>
        <end position="108"/>
    </location>
</feature>